<dbReference type="GO" id="GO:0006313">
    <property type="term" value="P:DNA transposition"/>
    <property type="evidence" value="ECO:0007669"/>
    <property type="project" value="InterPro"/>
</dbReference>
<dbReference type="VEuPathDB" id="FungiDB:RhiirFUN_021507"/>
<gene>
    <name evidence="3" type="ORF">CHRIB12_LOCUS5287</name>
</gene>
<accession>A0A916E2J6</accession>
<dbReference type="InterPro" id="IPR038717">
    <property type="entry name" value="Tc1-like_DDE_dom"/>
</dbReference>
<evidence type="ECO:0000259" key="1">
    <source>
        <dbReference type="Pfam" id="PF01498"/>
    </source>
</evidence>
<protein>
    <recommendedName>
        <fullName evidence="5">Transposable element tc3 transposase</fullName>
    </recommendedName>
</protein>
<dbReference type="Pfam" id="PF01498">
    <property type="entry name" value="HTH_Tnp_Tc3_2"/>
    <property type="match status" value="1"/>
</dbReference>
<evidence type="ECO:0000313" key="4">
    <source>
        <dbReference type="Proteomes" id="UP000684084"/>
    </source>
</evidence>
<dbReference type="PANTHER" id="PTHR23022">
    <property type="entry name" value="TRANSPOSABLE ELEMENT-RELATED"/>
    <property type="match status" value="1"/>
</dbReference>
<sequence length="341" mass="40013">MKAISLCQRERIFTLLQEGYSSREVAFREKVSHVSVLRIKKKKEKTGHFDVVPRPSRPRILTERHDRNIAKLIKTGECSNAIQIQKKLISDENIIISPNTVRRSLRKQGLVSRVKKRKPLLLKRHRIARKKFAQKYRNWTIEDWHKVVWSDESKFMIFGSDGREWCWRDPNLPLKPQHVKPTVKFGGGSIMIWGCMGAFGVGKYCKIDGRMDGELYREILEEEFLGTLSECDLSVDDVIFQQDNDPKHTANKTYEWFKDNDVEILDWPAQSPDLNPIEHLWNEIDRRLRQLPGNITSKDDLWDKVQLVWNQIDVDFCLKLIDTMPQRIKDVLRAGGGYTEW</sequence>
<dbReference type="NCBIfam" id="NF033545">
    <property type="entry name" value="transpos_IS630"/>
    <property type="match status" value="1"/>
</dbReference>
<evidence type="ECO:0000259" key="2">
    <source>
        <dbReference type="Pfam" id="PF13358"/>
    </source>
</evidence>
<feature type="domain" description="Transposase Tc1-like" evidence="1">
    <location>
        <begin position="66"/>
        <end position="138"/>
    </location>
</feature>
<dbReference type="InterPro" id="IPR047655">
    <property type="entry name" value="Transpos_IS630-like"/>
</dbReference>
<reference evidence="3" key="1">
    <citation type="submission" date="2020-05" db="EMBL/GenBank/DDBJ databases">
        <authorList>
            <person name="Rincon C."/>
            <person name="Sanders R I."/>
            <person name="Robbins C."/>
            <person name="Chaturvedi A."/>
        </authorList>
    </citation>
    <scope>NUCLEOTIDE SEQUENCE</scope>
    <source>
        <strain evidence="3">CHB12</strain>
    </source>
</reference>
<comment type="caution">
    <text evidence="3">The sequence shown here is derived from an EMBL/GenBank/DDBJ whole genome shotgun (WGS) entry which is preliminary data.</text>
</comment>
<name>A0A916E2J6_9GLOM</name>
<organism evidence="3 4">
    <name type="scientific">Rhizophagus irregularis</name>
    <dbReference type="NCBI Taxonomy" id="588596"/>
    <lineage>
        <taxon>Eukaryota</taxon>
        <taxon>Fungi</taxon>
        <taxon>Fungi incertae sedis</taxon>
        <taxon>Mucoromycota</taxon>
        <taxon>Glomeromycotina</taxon>
        <taxon>Glomeromycetes</taxon>
        <taxon>Glomerales</taxon>
        <taxon>Glomeraceae</taxon>
        <taxon>Rhizophagus</taxon>
    </lineage>
</organism>
<dbReference type="EMBL" id="CAGKOT010000008">
    <property type="protein sequence ID" value="CAB5351813.1"/>
    <property type="molecule type" value="Genomic_DNA"/>
</dbReference>
<feature type="domain" description="Tc1-like transposase DDE" evidence="2">
    <location>
        <begin position="147"/>
        <end position="292"/>
    </location>
</feature>
<dbReference type="Pfam" id="PF13358">
    <property type="entry name" value="DDE_3"/>
    <property type="match status" value="1"/>
</dbReference>
<dbReference type="GO" id="GO:0015074">
    <property type="term" value="P:DNA integration"/>
    <property type="evidence" value="ECO:0007669"/>
    <property type="project" value="InterPro"/>
</dbReference>
<dbReference type="InterPro" id="IPR002492">
    <property type="entry name" value="Transposase_Tc1-like"/>
</dbReference>
<dbReference type="GO" id="GO:0003677">
    <property type="term" value="F:DNA binding"/>
    <property type="evidence" value="ECO:0007669"/>
    <property type="project" value="InterPro"/>
</dbReference>
<dbReference type="Proteomes" id="UP000684084">
    <property type="component" value="Unassembled WGS sequence"/>
</dbReference>
<dbReference type="AlphaFoldDB" id="A0A916E2J6"/>
<evidence type="ECO:0000313" key="3">
    <source>
        <dbReference type="EMBL" id="CAB5351813.1"/>
    </source>
</evidence>
<dbReference type="InterPro" id="IPR052338">
    <property type="entry name" value="Transposase_5"/>
</dbReference>
<dbReference type="PANTHER" id="PTHR23022:SF134">
    <property type="entry name" value="TRANSPOSABLE ELEMENT TC1 TRANSPOSASE"/>
    <property type="match status" value="1"/>
</dbReference>
<evidence type="ECO:0008006" key="5">
    <source>
        <dbReference type="Google" id="ProtNLM"/>
    </source>
</evidence>
<proteinExistence type="predicted"/>
<dbReference type="OrthoDB" id="2416077at2759"/>